<evidence type="ECO:0000256" key="4">
    <source>
        <dbReference type="ARBA" id="ARBA00022989"/>
    </source>
</evidence>
<keyword evidence="2" id="KW-0813">Transport</keyword>
<dbReference type="OrthoDB" id="3944240at2759"/>
<evidence type="ECO:0000256" key="3">
    <source>
        <dbReference type="ARBA" id="ARBA00022692"/>
    </source>
</evidence>
<evidence type="ECO:0000259" key="10">
    <source>
        <dbReference type="Pfam" id="PF01794"/>
    </source>
</evidence>
<dbReference type="InterPro" id="IPR039261">
    <property type="entry name" value="FNR_nucleotide-bd"/>
</dbReference>
<feature type="compositionally biased region" description="Polar residues" evidence="8">
    <location>
        <begin position="668"/>
        <end position="681"/>
    </location>
</feature>
<feature type="transmembrane region" description="Helical" evidence="9">
    <location>
        <begin position="231"/>
        <end position="249"/>
    </location>
</feature>
<accession>A0A4S8LZN1</accession>
<feature type="region of interest" description="Disordered" evidence="8">
    <location>
        <begin position="652"/>
        <end position="693"/>
    </location>
</feature>
<keyword evidence="3 9" id="KW-0812">Transmembrane</keyword>
<dbReference type="GO" id="GO:0006826">
    <property type="term" value="P:iron ion transport"/>
    <property type="evidence" value="ECO:0007669"/>
    <property type="project" value="TreeGrafter"/>
</dbReference>
<feature type="transmembrane region" description="Helical" evidence="9">
    <location>
        <begin position="26"/>
        <end position="46"/>
    </location>
</feature>
<evidence type="ECO:0008006" key="14">
    <source>
        <dbReference type="Google" id="ProtNLM"/>
    </source>
</evidence>
<evidence type="ECO:0000313" key="12">
    <source>
        <dbReference type="EMBL" id="THU95209.1"/>
    </source>
</evidence>
<dbReference type="PANTHER" id="PTHR32361:SF9">
    <property type="entry name" value="FERRIC REDUCTASE TRANSMEMBRANE COMPONENT 3-RELATED"/>
    <property type="match status" value="1"/>
</dbReference>
<dbReference type="PANTHER" id="PTHR32361">
    <property type="entry name" value="FERRIC/CUPRIC REDUCTASE TRANSMEMBRANE COMPONENT"/>
    <property type="match status" value="1"/>
</dbReference>
<dbReference type="GO" id="GO:0006879">
    <property type="term" value="P:intracellular iron ion homeostasis"/>
    <property type="evidence" value="ECO:0007669"/>
    <property type="project" value="TreeGrafter"/>
</dbReference>
<reference evidence="12 13" key="1">
    <citation type="journal article" date="2019" name="Nat. Ecol. Evol.">
        <title>Megaphylogeny resolves global patterns of mushroom evolution.</title>
        <authorList>
            <person name="Varga T."/>
            <person name="Krizsan K."/>
            <person name="Foldi C."/>
            <person name="Dima B."/>
            <person name="Sanchez-Garcia M."/>
            <person name="Sanchez-Ramirez S."/>
            <person name="Szollosi G.J."/>
            <person name="Szarkandi J.G."/>
            <person name="Papp V."/>
            <person name="Albert L."/>
            <person name="Andreopoulos W."/>
            <person name="Angelini C."/>
            <person name="Antonin V."/>
            <person name="Barry K.W."/>
            <person name="Bougher N.L."/>
            <person name="Buchanan P."/>
            <person name="Buyck B."/>
            <person name="Bense V."/>
            <person name="Catcheside P."/>
            <person name="Chovatia M."/>
            <person name="Cooper J."/>
            <person name="Damon W."/>
            <person name="Desjardin D."/>
            <person name="Finy P."/>
            <person name="Geml J."/>
            <person name="Haridas S."/>
            <person name="Hughes K."/>
            <person name="Justo A."/>
            <person name="Karasinski D."/>
            <person name="Kautmanova I."/>
            <person name="Kiss B."/>
            <person name="Kocsube S."/>
            <person name="Kotiranta H."/>
            <person name="LaButti K.M."/>
            <person name="Lechner B.E."/>
            <person name="Liimatainen K."/>
            <person name="Lipzen A."/>
            <person name="Lukacs Z."/>
            <person name="Mihaltcheva S."/>
            <person name="Morgado L.N."/>
            <person name="Niskanen T."/>
            <person name="Noordeloos M.E."/>
            <person name="Ohm R.A."/>
            <person name="Ortiz-Santana B."/>
            <person name="Ovrebo C."/>
            <person name="Racz N."/>
            <person name="Riley R."/>
            <person name="Savchenko A."/>
            <person name="Shiryaev A."/>
            <person name="Soop K."/>
            <person name="Spirin V."/>
            <person name="Szebenyi C."/>
            <person name="Tomsovsky M."/>
            <person name="Tulloss R.E."/>
            <person name="Uehling J."/>
            <person name="Grigoriev I.V."/>
            <person name="Vagvolgyi C."/>
            <person name="Papp T."/>
            <person name="Martin F.M."/>
            <person name="Miettinen O."/>
            <person name="Hibbett D.S."/>
            <person name="Nagy L.G."/>
        </authorList>
    </citation>
    <scope>NUCLEOTIDE SEQUENCE [LARGE SCALE GENOMIC DNA]</scope>
    <source>
        <strain evidence="12 13">CBS 962.96</strain>
    </source>
</reference>
<dbReference type="Gene3D" id="3.40.50.80">
    <property type="entry name" value="Nucleotide-binding domain of ferredoxin-NADP reductase (FNR) module"/>
    <property type="match status" value="1"/>
</dbReference>
<evidence type="ECO:0000256" key="8">
    <source>
        <dbReference type="SAM" id="MobiDB-lite"/>
    </source>
</evidence>
<dbReference type="InterPro" id="IPR013130">
    <property type="entry name" value="Fe3_Rdtase_TM_dom"/>
</dbReference>
<organism evidence="12 13">
    <name type="scientific">Dendrothele bispora (strain CBS 962.96)</name>
    <dbReference type="NCBI Taxonomy" id="1314807"/>
    <lineage>
        <taxon>Eukaryota</taxon>
        <taxon>Fungi</taxon>
        <taxon>Dikarya</taxon>
        <taxon>Basidiomycota</taxon>
        <taxon>Agaricomycotina</taxon>
        <taxon>Agaricomycetes</taxon>
        <taxon>Agaricomycetidae</taxon>
        <taxon>Agaricales</taxon>
        <taxon>Agaricales incertae sedis</taxon>
        <taxon>Dendrothele</taxon>
    </lineage>
</organism>
<dbReference type="EMBL" id="ML179205">
    <property type="protein sequence ID" value="THU95209.1"/>
    <property type="molecule type" value="Genomic_DNA"/>
</dbReference>
<feature type="transmembrane region" description="Helical" evidence="9">
    <location>
        <begin position="120"/>
        <end position="144"/>
    </location>
</feature>
<evidence type="ECO:0000256" key="7">
    <source>
        <dbReference type="ARBA" id="ARBA00023136"/>
    </source>
</evidence>
<evidence type="ECO:0000259" key="11">
    <source>
        <dbReference type="Pfam" id="PF08030"/>
    </source>
</evidence>
<evidence type="ECO:0000256" key="1">
    <source>
        <dbReference type="ARBA" id="ARBA00004141"/>
    </source>
</evidence>
<dbReference type="GO" id="GO:0005886">
    <property type="term" value="C:plasma membrane"/>
    <property type="evidence" value="ECO:0007669"/>
    <property type="project" value="TreeGrafter"/>
</dbReference>
<feature type="domain" description="Ferric oxidoreductase" evidence="10">
    <location>
        <begin position="154"/>
        <end position="301"/>
    </location>
</feature>
<dbReference type="SUPFAM" id="SSF52343">
    <property type="entry name" value="Ferredoxin reductase-like, C-terminal NADP-linked domain"/>
    <property type="match status" value="1"/>
</dbReference>
<dbReference type="InterPro" id="IPR013121">
    <property type="entry name" value="Fe_red_NAD-bd_6"/>
</dbReference>
<dbReference type="CDD" id="cd06186">
    <property type="entry name" value="NOX_Duox_like_FAD_NADP"/>
    <property type="match status" value="1"/>
</dbReference>
<dbReference type="GO" id="GO:0000293">
    <property type="term" value="F:ferric-chelate reductase activity"/>
    <property type="evidence" value="ECO:0007669"/>
    <property type="project" value="UniProtKB-ARBA"/>
</dbReference>
<feature type="transmembrane region" description="Helical" evidence="9">
    <location>
        <begin position="285"/>
        <end position="306"/>
    </location>
</feature>
<keyword evidence="6" id="KW-0406">Ion transport</keyword>
<keyword evidence="13" id="KW-1185">Reference proteome</keyword>
<proteinExistence type="predicted"/>
<feature type="region of interest" description="Disordered" evidence="8">
    <location>
        <begin position="446"/>
        <end position="465"/>
    </location>
</feature>
<dbReference type="Proteomes" id="UP000297245">
    <property type="component" value="Unassembled WGS sequence"/>
</dbReference>
<dbReference type="Pfam" id="PF01794">
    <property type="entry name" value="Ferric_reduct"/>
    <property type="match status" value="1"/>
</dbReference>
<evidence type="ECO:0000256" key="9">
    <source>
        <dbReference type="SAM" id="Phobius"/>
    </source>
</evidence>
<keyword evidence="7 9" id="KW-0472">Membrane</keyword>
<protein>
    <recommendedName>
        <fullName evidence="14">FAD-binding FR-type domain-containing protein</fullName>
    </recommendedName>
</protein>
<dbReference type="AlphaFoldDB" id="A0A4S8LZN1"/>
<keyword evidence="4 9" id="KW-1133">Transmembrane helix</keyword>
<feature type="domain" description="Ferric reductase NAD binding" evidence="11">
    <location>
        <begin position="505"/>
        <end position="589"/>
    </location>
</feature>
<evidence type="ECO:0000256" key="6">
    <source>
        <dbReference type="ARBA" id="ARBA00023065"/>
    </source>
</evidence>
<evidence type="ECO:0000313" key="13">
    <source>
        <dbReference type="Proteomes" id="UP000297245"/>
    </source>
</evidence>
<gene>
    <name evidence="12" type="ORF">K435DRAFT_779113</name>
</gene>
<dbReference type="GO" id="GO:0015677">
    <property type="term" value="P:copper ion import"/>
    <property type="evidence" value="ECO:0007669"/>
    <property type="project" value="TreeGrafter"/>
</dbReference>
<feature type="transmembrane region" description="Helical" evidence="9">
    <location>
        <begin position="156"/>
        <end position="179"/>
    </location>
</feature>
<keyword evidence="5" id="KW-0560">Oxidoreductase</keyword>
<name>A0A4S8LZN1_DENBC</name>
<feature type="transmembrane region" description="Helical" evidence="9">
    <location>
        <begin position="191"/>
        <end position="211"/>
    </location>
</feature>
<dbReference type="InterPro" id="IPR051410">
    <property type="entry name" value="Ferric/Cupric_Reductase"/>
</dbReference>
<comment type="subcellular location">
    <subcellularLocation>
        <location evidence="1">Membrane</location>
        <topology evidence="1">Multi-pass membrane protein</topology>
    </subcellularLocation>
</comment>
<dbReference type="SFLD" id="SFLDS00052">
    <property type="entry name" value="Ferric_Reductase_Domain"/>
    <property type="match status" value="1"/>
</dbReference>
<sequence>MTDHGTPPSIPTEFQLYNSYVEDPKWQTKFSIIWAALVAGAVLYSFPRFAKSVLNGKAFVGFWGLREQWGIDSDRDRNRTTGGRSNERVRNGSSLGSFLSGLQGPFSIVRSMFLWTLPVLRWNLGHLIVVVGYLVIVLICLTNGSQLASNSNRAGFLAIAQLPPLYLFATKNSVLTFLLGPGTSYHSLNPIHRLIGFSLLLCAFIHGSLWISNHLIWHLPILSQQKEASGVAALGCIGVLGVTSVRFVREGSVFRFLSRLPLLKKTRAPGVSRTLETLAGCSYEWFWAVHMLVSTAFFVTVCYHTIYAPPWIFPPLAFLGMDLFMRMWRLRMKDALVWGVDGGMSVIRIPDVTSGWTAGQHVRLRVFFGGGRVFESHPLTIANAPRDTSCLTLGYHDERDIHPNLGFDASGPGIILGARVNGDWTKALNEYVNAEKDRLIAEAQTRLREEEEAQAEAEAEKNSNEPMTTADVLNTTNLGPWEVPVDTLVSIDGPYGGSSVDLGEYETVLLVSGGSGATFTIGLLDDLVGRVARGRRGGERTKRIEFVWCVKGFGCISWFAPLLHSIALAAASTLTSANPLHLHLSIYVTCLCSPENLLDIPNMDVTITPRPDVGRILRALVEPSTTTATLEDGTTVIPTVSKDAPNCCVAPGVPGATQDKEPTDIDSDSGSVVETSRVRPTSSSSSSLSELELEKSKSNEIDLEFGPAVLIPCKLPRIPLGGGVGVCASGPESLTRETSNAVARLGVTSAGRLGKVAVHTEVFKI</sequence>
<evidence type="ECO:0000256" key="2">
    <source>
        <dbReference type="ARBA" id="ARBA00022448"/>
    </source>
</evidence>
<dbReference type="Pfam" id="PF08030">
    <property type="entry name" value="NAD_binding_6"/>
    <property type="match status" value="1"/>
</dbReference>
<evidence type="ECO:0000256" key="5">
    <source>
        <dbReference type="ARBA" id="ARBA00023002"/>
    </source>
</evidence>